<dbReference type="GO" id="GO:0008270">
    <property type="term" value="F:zinc ion binding"/>
    <property type="evidence" value="ECO:0007669"/>
    <property type="project" value="UniProtKB-KW"/>
</dbReference>
<organism evidence="5 6">
    <name type="scientific">Rotaria magnacalcarata</name>
    <dbReference type="NCBI Taxonomy" id="392030"/>
    <lineage>
        <taxon>Eukaryota</taxon>
        <taxon>Metazoa</taxon>
        <taxon>Spiralia</taxon>
        <taxon>Gnathifera</taxon>
        <taxon>Rotifera</taxon>
        <taxon>Eurotatoria</taxon>
        <taxon>Bdelloidea</taxon>
        <taxon>Philodinida</taxon>
        <taxon>Philodinidae</taxon>
        <taxon>Rotaria</taxon>
    </lineage>
</organism>
<proteinExistence type="predicted"/>
<evidence type="ECO:0000256" key="2">
    <source>
        <dbReference type="ARBA" id="ARBA00022723"/>
    </source>
</evidence>
<evidence type="ECO:0000313" key="6">
    <source>
        <dbReference type="Proteomes" id="UP000681967"/>
    </source>
</evidence>
<dbReference type="PROSITE" id="PS50966">
    <property type="entry name" value="ZF_SWIM"/>
    <property type="match status" value="1"/>
</dbReference>
<evidence type="ECO:0000256" key="3">
    <source>
        <dbReference type="PROSITE-ProRule" id="PRU00325"/>
    </source>
</evidence>
<dbReference type="Proteomes" id="UP000681967">
    <property type="component" value="Unassembled WGS sequence"/>
</dbReference>
<dbReference type="PANTHER" id="PTHR23080">
    <property type="entry name" value="THAP DOMAIN PROTEIN"/>
    <property type="match status" value="1"/>
</dbReference>
<comment type="caution">
    <text evidence="5">The sequence shown here is derived from an EMBL/GenBank/DDBJ whole genome shotgun (WGS) entry which is preliminary data.</text>
</comment>
<sequence length="553" mass="63510">MPSVKCAVCDSWGSTADCKSLSSPTYAWFHNHLQAKGKIFNLDELFYCKRCTNTLYTIKKGLITVLTSFTSERSSSDSMDVEQDDDRLTLDNIWSTGSGHKLCVLCRSQFPTLLSPQQLRDLMNDIFSFFDELRSSPRLDFDDSSLTNEDYEAWTGWSEEQFNDMFKEISVYLRSSSNRTSLNALAIFWIKIKTNLSFRQIGSLFNISGNSDTRRLRAADAFDSVRELFIKYFVSKHLGIGHITIDDAKIHNTAYSKEFFGNESTLIWDGTYFFIGKSSSHSVNRSTYGGQKKRHYVKFMSIVHPDDYVSDVIGPFQGTLNDASIAEEILATNNALATWLGSNGHIIVDRGFRDVIETFQDLGYETHMPSFLKKGEKQHSTIDMNNSRMCTKIRWSVEAFHGRLKKWRIFQDKIHNLLIPKLKIKLARTYVEEHLDQEGDYTVELDANTDNILRCPIQSRHSNAVKYKSWIQYSLSGDPIIAWYCTCPGGAVTIGACAHIVSIVWYLSYARHHHFEPSKGRRRIQQAIMERIVVGEDDDMDDKDQEEEDDDWH</sequence>
<feature type="domain" description="SWIM-type" evidence="4">
    <location>
        <begin position="441"/>
        <end position="508"/>
    </location>
</feature>
<keyword evidence="3" id="KW-0862">Zinc</keyword>
<name>A0A8S2R8Q9_9BILA</name>
<evidence type="ECO:0000313" key="5">
    <source>
        <dbReference type="EMBL" id="CAF4151633.1"/>
    </source>
</evidence>
<dbReference type="Pfam" id="PF13359">
    <property type="entry name" value="DDE_Tnp_4"/>
    <property type="match status" value="1"/>
</dbReference>
<dbReference type="EMBL" id="CAJOBH010009889">
    <property type="protein sequence ID" value="CAF4151633.1"/>
    <property type="molecule type" value="Genomic_DNA"/>
</dbReference>
<dbReference type="InterPro" id="IPR027806">
    <property type="entry name" value="HARBI1_dom"/>
</dbReference>
<accession>A0A8S2R8Q9</accession>
<evidence type="ECO:0000259" key="4">
    <source>
        <dbReference type="PROSITE" id="PS50966"/>
    </source>
</evidence>
<keyword evidence="3" id="KW-0863">Zinc-finger</keyword>
<reference evidence="5" key="1">
    <citation type="submission" date="2021-02" db="EMBL/GenBank/DDBJ databases">
        <authorList>
            <person name="Nowell W R."/>
        </authorList>
    </citation>
    <scope>NUCLEOTIDE SEQUENCE</scope>
</reference>
<dbReference type="AlphaFoldDB" id="A0A8S2R8Q9"/>
<protein>
    <recommendedName>
        <fullName evidence="4">SWIM-type domain-containing protein</fullName>
    </recommendedName>
</protein>
<dbReference type="InterPro" id="IPR007527">
    <property type="entry name" value="Znf_SWIM"/>
</dbReference>
<comment type="cofactor">
    <cofactor evidence="1">
        <name>a divalent metal cation</name>
        <dbReference type="ChEBI" id="CHEBI:60240"/>
    </cofactor>
</comment>
<gene>
    <name evidence="5" type="ORF">BYL167_LOCUS21564</name>
</gene>
<keyword evidence="2" id="KW-0479">Metal-binding</keyword>
<evidence type="ECO:0000256" key="1">
    <source>
        <dbReference type="ARBA" id="ARBA00001968"/>
    </source>
</evidence>